<dbReference type="InterPro" id="IPR051492">
    <property type="entry name" value="Dynamin-Rho_GEF"/>
</dbReference>
<feature type="compositionally biased region" description="Polar residues" evidence="2">
    <location>
        <begin position="1351"/>
        <end position="1365"/>
    </location>
</feature>
<proteinExistence type="predicted"/>
<dbReference type="GO" id="GO:0031991">
    <property type="term" value="P:regulation of actomyosin contractile ring contraction"/>
    <property type="evidence" value="ECO:0007669"/>
    <property type="project" value="TreeGrafter"/>
</dbReference>
<organism evidence="4 5">
    <name type="scientific">Talaromyces pinophilus</name>
    <name type="common">Penicillium pinophilum</name>
    <dbReference type="NCBI Taxonomy" id="128442"/>
    <lineage>
        <taxon>Eukaryota</taxon>
        <taxon>Fungi</taxon>
        <taxon>Dikarya</taxon>
        <taxon>Ascomycota</taxon>
        <taxon>Pezizomycotina</taxon>
        <taxon>Eurotiomycetes</taxon>
        <taxon>Eurotiomycetidae</taxon>
        <taxon>Eurotiales</taxon>
        <taxon>Trichocomaceae</taxon>
        <taxon>Talaromyces</taxon>
        <taxon>Talaromyces sect. Talaromyces</taxon>
    </lineage>
</organism>
<feature type="compositionally biased region" description="Basic and acidic residues" evidence="2">
    <location>
        <begin position="1290"/>
        <end position="1301"/>
    </location>
</feature>
<accession>A0A6V8H2S1</accession>
<feature type="compositionally biased region" description="Polar residues" evidence="2">
    <location>
        <begin position="1058"/>
        <end position="1069"/>
    </location>
</feature>
<dbReference type="Pfam" id="PF00621">
    <property type="entry name" value="RhoGEF"/>
    <property type="match status" value="1"/>
</dbReference>
<reference evidence="5" key="1">
    <citation type="journal article" date="2015" name="Genome Announc.">
        <title>Draft genome sequence of Talaromyces cellulolyticus strain Y-94, a source of lignocellulosic biomass-degrading enzymes.</title>
        <authorList>
            <person name="Fujii T."/>
            <person name="Koike H."/>
            <person name="Sawayama S."/>
            <person name="Yano S."/>
            <person name="Inoue H."/>
        </authorList>
    </citation>
    <scope>NUCLEOTIDE SEQUENCE [LARGE SCALE GENOMIC DNA]</scope>
    <source>
        <strain evidence="5">Y-94</strain>
    </source>
</reference>
<dbReference type="PANTHER" id="PTHR22834:SF21">
    <property type="entry name" value="GUANYL NUCLEOTIDE EXCHANGE FACTOR, PUTATIVE (AFU_ORTHOLOGUE AFUA_5G11890)-RELATED"/>
    <property type="match status" value="1"/>
</dbReference>
<feature type="compositionally biased region" description="Basic and acidic residues" evidence="2">
    <location>
        <begin position="1151"/>
        <end position="1163"/>
    </location>
</feature>
<dbReference type="InterPro" id="IPR057454">
    <property type="entry name" value="Bud3_C"/>
</dbReference>
<dbReference type="EMBL" id="DF933811">
    <property type="protein sequence ID" value="GAM34345.1"/>
    <property type="molecule type" value="Genomic_DNA"/>
</dbReference>
<dbReference type="InterPro" id="IPR035899">
    <property type="entry name" value="DBL_dom_sf"/>
</dbReference>
<sequence length="1548" mass="171933">MAAINTSLADLPLEQLSLYHVVDPYLSSVLIFYGSIATTNSSTSSTRNQAHIFSAAGLRSYPRIIASPAAPLYSAVHHLPREKQGDEVHRGVAVSFLKYFKDIPQAVQQCLKQVAKTGKSTGRFPRLFEETHAADLANRMVKINNTSEIVRDLRLAYDERKAPWIDIDVILPSGSIVPPTPQDQGETATDEALDDNASSGQYGRFTSLIEAFGNPIFLPTSRLRRAPSQPTNLSKSTLFTRSQKEALRLAMCEVVDTEERYVSKIYDLVHNVVQEFQQKARSKSTSSTSPDETALAELFPPCLEEILQVNMEFLQVMQQVLESTEQGAITSLTEDTDLRTSASGRMTSEQDRDIMGAMSFANALMEWFPRFSEPYAAYMRAHNGFTQTLNSFLKDDQSSFSRRVYETGEQKLRSLLMEPVQRLPRYSLLIDAMTSSIPSIHPSVRVFLKARDIIKEICSLDTPANTDHNKSLKRVMKLVEYWPPSITPQGRLINAFDSTEILPPYHIQEQQDTQNAITLMLLYKNCLVLLSRYPGSNMTARALLSDVENQPNATSEKSLSQPGPQFRFLRAFDLNSLFCAQSSGGHILYLMPASTMPFSSSQLPQMTPHALQLSGMYEGRASRLIEEILKAKIEGRFSEREREGAKWTLRSPSVPAGSLGILAPVFEEDTNGSMQRSAYSRTRIVFDTPKAICTKTLENGSVDVIVSVALADGDTYRMEVSTNSGPNTVETASADTFISTLTARLSTLIPTVCSIQNRTLTESSVYSNLDILRQIGSHIISQTKVPRGFRPPSPTKLISNLWGSGNQAKDTPSLSKAFTQNLVLGDIPKMTPKALTRPTTSPGMLDEGPPKISVVAPPSSSQDDQLMKLEQTLTAYILALRSRSGNIVGRSLRTRANADKSMVNELYNVLLEDPAKLQAAAEVPVDVLFVAFETFMHNAWKDLIGSIVSPDVLRAIQHRFDSSFPRDFEDFFRKLLGDFSPQNRRALTATVRLLAELLDASGNDGDRGALTMAFAEILSENEDPMQYISLLDRLVDDFENLFEEPMGESKSHEVTPNRPRSYTGSIGSNASSFRKRLGFGLHRENSSRSDGESKVSSLIRTLSKTKNSGDSDVRSQLFRSRSTDTDSRLAELLRPTTRERPTLYGAFLPEDNIRRPGSAHDDSSVLGAIREAPTTPKREPVRRKKRRSSLSDLPDPTTPPRPVALSPIEIRNPLTPVPKPRPQSEVFSRIAQLQEPDSPDLKSYTRIPQVSKPSVRATSPKRPGSPVRSLLSPVALRSPVSKENSQQRPKLAERAVNKRTDGPASPTYTRKKRSETLTSIPQPSRYSLQFKDRPMSSHGVDSAGRRERALSSPQKPQRVRMQSPQKLRDRLQNTVQIQNHAASALQSELHSVGQELAALTLTSSPTENNQTSSVEALQARIRNLEQQLSNFSTDISNQTANMKKDVDSSLSVSEKRAKKLDELYREASAENEALYERFNTELGKVVKEVRAGNGVEVMKTQLKSTLEELSRVKKENLRLKRELGGLKAVRADIEVSAPAKDVVEIPDA</sequence>
<dbReference type="Gene3D" id="1.20.900.10">
    <property type="entry name" value="Dbl homology (DH) domain"/>
    <property type="match status" value="1"/>
</dbReference>
<dbReference type="GO" id="GO:0005737">
    <property type="term" value="C:cytoplasm"/>
    <property type="evidence" value="ECO:0007669"/>
    <property type="project" value="TreeGrafter"/>
</dbReference>
<evidence type="ECO:0000259" key="3">
    <source>
        <dbReference type="PROSITE" id="PS50010"/>
    </source>
</evidence>
<feature type="compositionally biased region" description="Polar residues" evidence="2">
    <location>
        <begin position="1316"/>
        <end position="1327"/>
    </location>
</feature>
<dbReference type="GO" id="GO:0032955">
    <property type="term" value="P:regulation of division septum assembly"/>
    <property type="evidence" value="ECO:0007669"/>
    <property type="project" value="TreeGrafter"/>
</dbReference>
<evidence type="ECO:0000256" key="1">
    <source>
        <dbReference type="SAM" id="Coils"/>
    </source>
</evidence>
<feature type="coiled-coil region" evidence="1">
    <location>
        <begin position="1407"/>
        <end position="1522"/>
    </location>
</feature>
<evidence type="ECO:0000313" key="4">
    <source>
        <dbReference type="EMBL" id="GAM34345.1"/>
    </source>
</evidence>
<feature type="compositionally biased region" description="Basic and acidic residues" evidence="2">
    <location>
        <begin position="1121"/>
        <end position="1141"/>
    </location>
</feature>
<gene>
    <name evidence="4" type="ORF">TCE0_015r01864</name>
</gene>
<dbReference type="PROSITE" id="PS50010">
    <property type="entry name" value="DH_2"/>
    <property type="match status" value="1"/>
</dbReference>
<evidence type="ECO:0000256" key="2">
    <source>
        <dbReference type="SAM" id="MobiDB-lite"/>
    </source>
</evidence>
<feature type="compositionally biased region" description="Polar residues" evidence="2">
    <location>
        <begin position="1094"/>
        <end position="1106"/>
    </location>
</feature>
<comment type="caution">
    <text evidence="4">The sequence shown here is derived from an EMBL/GenBank/DDBJ whole genome shotgun (WGS) entry which is preliminary data.</text>
</comment>
<dbReference type="SMART" id="SM00325">
    <property type="entry name" value="RhoGEF"/>
    <property type="match status" value="1"/>
</dbReference>
<dbReference type="SUPFAM" id="SSF48065">
    <property type="entry name" value="DBL homology domain (DH-domain)"/>
    <property type="match status" value="1"/>
</dbReference>
<keyword evidence="5" id="KW-1185">Reference proteome</keyword>
<feature type="compositionally biased region" description="Basic and acidic residues" evidence="2">
    <location>
        <begin position="1081"/>
        <end position="1093"/>
    </location>
</feature>
<evidence type="ECO:0000313" key="5">
    <source>
        <dbReference type="Proteomes" id="UP000053095"/>
    </source>
</evidence>
<dbReference type="GO" id="GO:0005085">
    <property type="term" value="F:guanyl-nucleotide exchange factor activity"/>
    <property type="evidence" value="ECO:0007669"/>
    <property type="project" value="InterPro"/>
</dbReference>
<name>A0A6V8H2S1_TALPI</name>
<feature type="region of interest" description="Disordered" evidence="2">
    <location>
        <begin position="1045"/>
        <end position="1069"/>
    </location>
</feature>
<feature type="region of interest" description="Disordered" evidence="2">
    <location>
        <begin position="175"/>
        <end position="196"/>
    </location>
</feature>
<dbReference type="Proteomes" id="UP000053095">
    <property type="component" value="Unassembled WGS sequence"/>
</dbReference>
<feature type="domain" description="DH" evidence="3">
    <location>
        <begin position="246"/>
        <end position="457"/>
    </location>
</feature>
<feature type="region of interest" description="Disordered" evidence="2">
    <location>
        <begin position="1081"/>
        <end position="1367"/>
    </location>
</feature>
<dbReference type="Pfam" id="PF25351">
    <property type="entry name" value="PH_BUD3_C"/>
    <property type="match status" value="1"/>
</dbReference>
<dbReference type="PANTHER" id="PTHR22834">
    <property type="entry name" value="NUCLEAR FUSION PROTEIN FUS2"/>
    <property type="match status" value="1"/>
</dbReference>
<dbReference type="InterPro" id="IPR000219">
    <property type="entry name" value="DH_dom"/>
</dbReference>
<keyword evidence="1" id="KW-0175">Coiled coil</keyword>
<protein>
    <recommendedName>
        <fullName evidence="3">DH domain-containing protein</fullName>
    </recommendedName>
</protein>